<accession>A0A7J6N4N9</accession>
<dbReference type="FunFam" id="1.10.1650.10:FF:000001">
    <property type="entry name" value="Ribosomal protein L19"/>
    <property type="match status" value="1"/>
</dbReference>
<dbReference type="EMBL" id="JAAPAO010000006">
    <property type="protein sequence ID" value="KAF4677911.1"/>
    <property type="molecule type" value="Genomic_DNA"/>
</dbReference>
<dbReference type="InterPro" id="IPR057260">
    <property type="entry name" value="Ribosomal_L19e_C"/>
</dbReference>
<dbReference type="InterPro" id="IPR000196">
    <property type="entry name" value="Ribosomal_eL19_dom"/>
</dbReference>
<evidence type="ECO:0000256" key="5">
    <source>
        <dbReference type="SAM" id="Coils"/>
    </source>
</evidence>
<dbReference type="FunFam" id="1.10.1200.240:FF:000001">
    <property type="entry name" value="Ribosomal protein L19"/>
    <property type="match status" value="1"/>
</dbReference>
<dbReference type="OrthoDB" id="5407653at2759"/>
<keyword evidence="3 4" id="KW-0687">Ribonucleoprotein</keyword>
<dbReference type="Proteomes" id="UP000591131">
    <property type="component" value="Unassembled WGS sequence"/>
</dbReference>
<evidence type="ECO:0000256" key="4">
    <source>
        <dbReference type="RuleBase" id="RU000574"/>
    </source>
</evidence>
<dbReference type="Pfam" id="PF01280">
    <property type="entry name" value="Ribosomal_L19e"/>
    <property type="match status" value="1"/>
</dbReference>
<dbReference type="PANTHER" id="PTHR10722">
    <property type="entry name" value="60S RIBOSOMAL PROTEIN L19"/>
    <property type="match status" value="1"/>
</dbReference>
<dbReference type="SUPFAM" id="SSF48140">
    <property type="entry name" value="Ribosomal protein L19 (L19e)"/>
    <property type="match status" value="1"/>
</dbReference>
<name>A0A7J6N4N9_PERCH</name>
<dbReference type="GO" id="GO:0003735">
    <property type="term" value="F:structural constituent of ribosome"/>
    <property type="evidence" value="ECO:0007669"/>
    <property type="project" value="InterPro"/>
</dbReference>
<dbReference type="GO" id="GO:0006412">
    <property type="term" value="P:translation"/>
    <property type="evidence" value="ECO:0007669"/>
    <property type="project" value="InterPro"/>
</dbReference>
<evidence type="ECO:0000313" key="7">
    <source>
        <dbReference type="EMBL" id="KAF4677911.1"/>
    </source>
</evidence>
<dbReference type="GO" id="GO:0022625">
    <property type="term" value="C:cytosolic large ribosomal subunit"/>
    <property type="evidence" value="ECO:0007669"/>
    <property type="project" value="InterPro"/>
</dbReference>
<dbReference type="InterPro" id="IPR015972">
    <property type="entry name" value="Ribosomal_eL19_dom1"/>
</dbReference>
<feature type="coiled-coil region" evidence="5">
    <location>
        <begin position="162"/>
        <end position="195"/>
    </location>
</feature>
<dbReference type="NCBIfam" id="NF006343">
    <property type="entry name" value="PRK08570.1"/>
    <property type="match status" value="1"/>
</dbReference>
<gene>
    <name evidence="7" type="primary">RPL19</name>
    <name evidence="7" type="ORF">FOL47_008977</name>
</gene>
<dbReference type="CDD" id="cd01417">
    <property type="entry name" value="Ribosomal_L19e_E"/>
    <property type="match status" value="1"/>
</dbReference>
<keyword evidence="2 4" id="KW-0689">Ribosomal protein</keyword>
<dbReference type="InterPro" id="IPR033935">
    <property type="entry name" value="Ribosomal_eL19_euk"/>
</dbReference>
<keyword evidence="5" id="KW-0175">Coiled coil</keyword>
<dbReference type="InterPro" id="IPR023638">
    <property type="entry name" value="Ribosomal_eL19_CS"/>
</dbReference>
<dbReference type="Gene3D" id="1.10.1650.10">
    <property type="match status" value="1"/>
</dbReference>
<dbReference type="PROSITE" id="PS00526">
    <property type="entry name" value="RIBOSOMAL_L19E"/>
    <property type="match status" value="1"/>
</dbReference>
<dbReference type="Pfam" id="PF25476">
    <property type="entry name" value="Ribosomal_L19e_C"/>
    <property type="match status" value="1"/>
</dbReference>
<comment type="similarity">
    <text evidence="1 4">Belongs to the eukaryotic ribosomal protein eL19 family.</text>
</comment>
<comment type="caution">
    <text evidence="7">The sequence shown here is derived from an EMBL/GenBank/DDBJ whole genome shotgun (WGS) entry which is preliminary data.</text>
</comment>
<evidence type="ECO:0000256" key="1">
    <source>
        <dbReference type="ARBA" id="ARBA00011082"/>
    </source>
</evidence>
<keyword evidence="8" id="KW-1185">Reference proteome</keyword>
<sequence length="232" mass="26611">MVVRGLRQGLDDMLWNRTVVSAHVESMLRLQRRLAASVAKCGKNRIWIDPNETMEVATANSRKGVRKLLDDGIIMKKPVAMHSRSRVRKNLLAKRKGRHTGPGKRKGTAEARMPTKVLWMRRQRVLRRLLRKYREAGKVDKHIYHFFYMKSKGNTFKNKRVLIEAIHRKKAETERAKLLEEQTEARKAKARAMKEKRSGKASADVEEVAEPVAKTVQVAAEPAKASKKKAKK</sequence>
<dbReference type="InterPro" id="IPR035970">
    <property type="entry name" value="60S_ribosomal_eL19_sf"/>
</dbReference>
<dbReference type="AlphaFoldDB" id="A0A7J6N4N9"/>
<feature type="domain" description="Large ribosomal subunit protein eL19" evidence="6">
    <location>
        <begin position="27"/>
        <end position="170"/>
    </location>
</feature>
<dbReference type="HAMAP" id="MF_01475">
    <property type="entry name" value="Ribosomal_eL19"/>
    <property type="match status" value="1"/>
</dbReference>
<dbReference type="InterPro" id="IPR039547">
    <property type="entry name" value="Ribosomal_eL19"/>
</dbReference>
<protein>
    <recommendedName>
        <fullName evidence="4">Ribosomal protein L19</fullName>
    </recommendedName>
</protein>
<dbReference type="Gene3D" id="1.10.1200.240">
    <property type="match status" value="1"/>
</dbReference>
<evidence type="ECO:0000256" key="2">
    <source>
        <dbReference type="ARBA" id="ARBA00022980"/>
    </source>
</evidence>
<proteinExistence type="inferred from homology"/>
<dbReference type="GO" id="GO:0003723">
    <property type="term" value="F:RNA binding"/>
    <property type="evidence" value="ECO:0007669"/>
    <property type="project" value="InterPro"/>
</dbReference>
<organism evidence="7 8">
    <name type="scientific">Perkinsus chesapeaki</name>
    <name type="common">Clam parasite</name>
    <name type="synonym">Perkinsus andrewsi</name>
    <dbReference type="NCBI Taxonomy" id="330153"/>
    <lineage>
        <taxon>Eukaryota</taxon>
        <taxon>Sar</taxon>
        <taxon>Alveolata</taxon>
        <taxon>Perkinsozoa</taxon>
        <taxon>Perkinsea</taxon>
        <taxon>Perkinsida</taxon>
        <taxon>Perkinsidae</taxon>
        <taxon>Perkinsus</taxon>
    </lineage>
</organism>
<dbReference type="SMART" id="SM01416">
    <property type="entry name" value="Ribosomal_L19e"/>
    <property type="match status" value="1"/>
</dbReference>
<dbReference type="InterPro" id="IPR057259">
    <property type="entry name" value="Ribosomal_L19e"/>
</dbReference>
<evidence type="ECO:0000259" key="6">
    <source>
        <dbReference type="SMART" id="SM01416"/>
    </source>
</evidence>
<evidence type="ECO:0000256" key="3">
    <source>
        <dbReference type="ARBA" id="ARBA00023274"/>
    </source>
</evidence>
<evidence type="ECO:0000313" key="8">
    <source>
        <dbReference type="Proteomes" id="UP000591131"/>
    </source>
</evidence>
<reference evidence="7 8" key="1">
    <citation type="submission" date="2020-04" db="EMBL/GenBank/DDBJ databases">
        <title>Perkinsus chesapeaki whole genome sequence.</title>
        <authorList>
            <person name="Bogema D.R."/>
        </authorList>
    </citation>
    <scope>NUCLEOTIDE SEQUENCE [LARGE SCALE GENOMIC DNA]</scope>
    <source>
        <strain evidence="7">ATCC PRA-425</strain>
    </source>
</reference>